<evidence type="ECO:0000313" key="5">
    <source>
        <dbReference type="EMBL" id="KAK3381022.1"/>
    </source>
</evidence>
<evidence type="ECO:0000313" key="6">
    <source>
        <dbReference type="Proteomes" id="UP001285441"/>
    </source>
</evidence>
<gene>
    <name evidence="5" type="ORF">B0H63DRAFT_195613</name>
</gene>
<dbReference type="AlphaFoldDB" id="A0AAE0TVG2"/>
<evidence type="ECO:0000256" key="2">
    <source>
        <dbReference type="ARBA" id="ARBA00022827"/>
    </source>
</evidence>
<dbReference type="EMBL" id="JAULSW010000005">
    <property type="protein sequence ID" value="KAK3381022.1"/>
    <property type="molecule type" value="Genomic_DNA"/>
</dbReference>
<evidence type="ECO:0000256" key="1">
    <source>
        <dbReference type="ARBA" id="ARBA00022630"/>
    </source>
</evidence>
<keyword evidence="6" id="KW-1185">Reference proteome</keyword>
<organism evidence="5 6">
    <name type="scientific">Podospora didyma</name>
    <dbReference type="NCBI Taxonomy" id="330526"/>
    <lineage>
        <taxon>Eukaryota</taxon>
        <taxon>Fungi</taxon>
        <taxon>Dikarya</taxon>
        <taxon>Ascomycota</taxon>
        <taxon>Pezizomycotina</taxon>
        <taxon>Sordariomycetes</taxon>
        <taxon>Sordariomycetidae</taxon>
        <taxon>Sordariales</taxon>
        <taxon>Podosporaceae</taxon>
        <taxon>Podospora</taxon>
    </lineage>
</organism>
<dbReference type="GO" id="GO:0008688">
    <property type="term" value="F:3-(3-hydroxyphenyl)propionate hydroxylase activity"/>
    <property type="evidence" value="ECO:0007669"/>
    <property type="project" value="TreeGrafter"/>
</dbReference>
<comment type="caution">
    <text evidence="5">The sequence shown here is derived from an EMBL/GenBank/DDBJ whole genome shotgun (WGS) entry which is preliminary data.</text>
</comment>
<keyword evidence="3" id="KW-0560">Oxidoreductase</keyword>
<dbReference type="Gene3D" id="3.30.70.2450">
    <property type="match status" value="1"/>
</dbReference>
<dbReference type="InterPro" id="IPR002938">
    <property type="entry name" value="FAD-bd"/>
</dbReference>
<dbReference type="InterPro" id="IPR036188">
    <property type="entry name" value="FAD/NAD-bd_sf"/>
</dbReference>
<dbReference type="PANTHER" id="PTHR43476">
    <property type="entry name" value="3-(3-HYDROXY-PHENYL)PROPIONATE/3-HYDROXYCINNAMIC ACID HYDROXYLASE"/>
    <property type="match status" value="1"/>
</dbReference>
<reference evidence="5" key="2">
    <citation type="submission" date="2023-06" db="EMBL/GenBank/DDBJ databases">
        <authorList>
            <consortium name="Lawrence Berkeley National Laboratory"/>
            <person name="Haridas S."/>
            <person name="Hensen N."/>
            <person name="Bonometti L."/>
            <person name="Westerberg I."/>
            <person name="Brannstrom I.O."/>
            <person name="Guillou S."/>
            <person name="Cros-Aarteil S."/>
            <person name="Calhoun S."/>
            <person name="Kuo A."/>
            <person name="Mondo S."/>
            <person name="Pangilinan J."/>
            <person name="Riley R."/>
            <person name="LaButti K."/>
            <person name="Andreopoulos B."/>
            <person name="Lipzen A."/>
            <person name="Chen C."/>
            <person name="Yanf M."/>
            <person name="Daum C."/>
            <person name="Ng V."/>
            <person name="Clum A."/>
            <person name="Steindorff A."/>
            <person name="Ohm R."/>
            <person name="Martin F."/>
            <person name="Silar P."/>
            <person name="Natvig D."/>
            <person name="Lalanne C."/>
            <person name="Gautier V."/>
            <person name="Ament-velasquez S.L."/>
            <person name="Kruys A."/>
            <person name="Hutchinson M.I."/>
            <person name="Powell A.J."/>
            <person name="Barry K."/>
            <person name="Miller A.N."/>
            <person name="Grigoriev I.V."/>
            <person name="Debuchy R."/>
            <person name="Gladieux P."/>
            <person name="Thoren M.H."/>
            <person name="Johannesson H."/>
        </authorList>
    </citation>
    <scope>NUCLEOTIDE SEQUENCE</scope>
    <source>
        <strain evidence="5">CBS 232.78</strain>
    </source>
</reference>
<keyword evidence="1" id="KW-0285">Flavoprotein</keyword>
<name>A0AAE0TVG2_9PEZI</name>
<dbReference type="InterPro" id="IPR050631">
    <property type="entry name" value="PheA/TfdB_FAD_monoxygenase"/>
</dbReference>
<dbReference type="Proteomes" id="UP001285441">
    <property type="component" value="Unassembled WGS sequence"/>
</dbReference>
<dbReference type="GO" id="GO:0071949">
    <property type="term" value="F:FAD binding"/>
    <property type="evidence" value="ECO:0007669"/>
    <property type="project" value="InterPro"/>
</dbReference>
<accession>A0AAE0TVG2</accession>
<feature type="domain" description="FAD-binding" evidence="4">
    <location>
        <begin position="7"/>
        <end position="350"/>
    </location>
</feature>
<dbReference type="PRINTS" id="PR00420">
    <property type="entry name" value="RNGMNOXGNASE"/>
</dbReference>
<reference evidence="5" key="1">
    <citation type="journal article" date="2023" name="Mol. Phylogenet. Evol.">
        <title>Genome-scale phylogeny and comparative genomics of the fungal order Sordariales.</title>
        <authorList>
            <person name="Hensen N."/>
            <person name="Bonometti L."/>
            <person name="Westerberg I."/>
            <person name="Brannstrom I.O."/>
            <person name="Guillou S."/>
            <person name="Cros-Aarteil S."/>
            <person name="Calhoun S."/>
            <person name="Haridas S."/>
            <person name="Kuo A."/>
            <person name="Mondo S."/>
            <person name="Pangilinan J."/>
            <person name="Riley R."/>
            <person name="LaButti K."/>
            <person name="Andreopoulos B."/>
            <person name="Lipzen A."/>
            <person name="Chen C."/>
            <person name="Yan M."/>
            <person name="Daum C."/>
            <person name="Ng V."/>
            <person name="Clum A."/>
            <person name="Steindorff A."/>
            <person name="Ohm R.A."/>
            <person name="Martin F."/>
            <person name="Silar P."/>
            <person name="Natvig D.O."/>
            <person name="Lalanne C."/>
            <person name="Gautier V."/>
            <person name="Ament-Velasquez S.L."/>
            <person name="Kruys A."/>
            <person name="Hutchinson M.I."/>
            <person name="Powell A.J."/>
            <person name="Barry K."/>
            <person name="Miller A.N."/>
            <person name="Grigoriev I.V."/>
            <person name="Debuchy R."/>
            <person name="Gladieux P."/>
            <person name="Hiltunen Thoren M."/>
            <person name="Johannesson H."/>
        </authorList>
    </citation>
    <scope>NUCLEOTIDE SEQUENCE</scope>
    <source>
        <strain evidence="5">CBS 232.78</strain>
    </source>
</reference>
<evidence type="ECO:0000256" key="3">
    <source>
        <dbReference type="ARBA" id="ARBA00023002"/>
    </source>
</evidence>
<dbReference type="GO" id="GO:0019622">
    <property type="term" value="P:3-(3-hydroxy)phenylpropionate catabolic process"/>
    <property type="evidence" value="ECO:0007669"/>
    <property type="project" value="TreeGrafter"/>
</dbReference>
<dbReference type="SUPFAM" id="SSF51905">
    <property type="entry name" value="FAD/NAD(P)-binding domain"/>
    <property type="match status" value="1"/>
</dbReference>
<evidence type="ECO:0000259" key="4">
    <source>
        <dbReference type="Pfam" id="PF01494"/>
    </source>
</evidence>
<sequence>MAQSDFKIIVVGAGPAGLLLALLLSKQGISVIILDGADGLDVRPRATHYGPPAVQELRRAGVMDDVHADGFRPKVMCWRKIDGTYLAGLDNTVLGEDHPDRVACLPLDQLGPILYKHLQQQPTAEVKWGHKVAGLGQSDDKAWVQVSVAGTNEEEIKLEADYIVGCDGANSQIRRSLFGDMNFPGKTWDTQVVATNVYYKGFDEHGYEDANFIIHPENWHMASRITKDGMWRVSYGEKGGFTHEELKARQPAKFAAMLPGNPKPEDYVLANFSPYRVHQRLAEKMRVGRFLLAADSAHLCNPFGGLGLTGGIVDVGGLSDCLYGIWSGKADEDILDVYDTVRRQKYTEMVNPISSENLERLSSDPETVLEPGKDHFLTLCVKAAKDKGFAKELALGINALQYDFTQHFKKAE</sequence>
<proteinExistence type="predicted"/>
<protein>
    <recommendedName>
        <fullName evidence="4">FAD-binding domain-containing protein</fullName>
    </recommendedName>
</protein>
<keyword evidence="2" id="KW-0274">FAD</keyword>
<dbReference type="Gene3D" id="3.50.50.60">
    <property type="entry name" value="FAD/NAD(P)-binding domain"/>
    <property type="match status" value="1"/>
</dbReference>
<dbReference type="Pfam" id="PF01494">
    <property type="entry name" value="FAD_binding_3"/>
    <property type="match status" value="1"/>
</dbReference>
<dbReference type="PANTHER" id="PTHR43476:SF3">
    <property type="entry name" value="FAD-BINDING MONOOXYGENASE"/>
    <property type="match status" value="1"/>
</dbReference>